<dbReference type="Pfam" id="PF08719">
    <property type="entry name" value="NADAR"/>
    <property type="match status" value="1"/>
</dbReference>
<gene>
    <name evidence="2" type="ORF">BO97DRAFT_393608</name>
</gene>
<reference evidence="2 3" key="1">
    <citation type="submission" date="2018-02" db="EMBL/GenBank/DDBJ databases">
        <title>The genomes of Aspergillus section Nigri reveals drivers in fungal speciation.</title>
        <authorList>
            <consortium name="DOE Joint Genome Institute"/>
            <person name="Vesth T.C."/>
            <person name="Nybo J."/>
            <person name="Theobald S."/>
            <person name="Brandl J."/>
            <person name="Frisvad J.C."/>
            <person name="Nielsen K.F."/>
            <person name="Lyhne E.K."/>
            <person name="Kogle M.E."/>
            <person name="Kuo A."/>
            <person name="Riley R."/>
            <person name="Clum A."/>
            <person name="Nolan M."/>
            <person name="Lipzen A."/>
            <person name="Salamov A."/>
            <person name="Henrissat B."/>
            <person name="Wiebenga A."/>
            <person name="De vries R.P."/>
            <person name="Grigoriev I.V."/>
            <person name="Mortensen U.H."/>
            <person name="Andersen M.R."/>
            <person name="Baker S.E."/>
        </authorList>
    </citation>
    <scope>NUCLEOTIDE SEQUENCE [LARGE SCALE GENOMIC DNA]</scope>
    <source>
        <strain evidence="2 3">CBS 101889</strain>
    </source>
</reference>
<feature type="domain" description="NADAR" evidence="1">
    <location>
        <begin position="13"/>
        <end position="172"/>
    </location>
</feature>
<dbReference type="GeneID" id="37198225"/>
<accession>A0A395HSF3</accession>
<dbReference type="EMBL" id="KZ824293">
    <property type="protein sequence ID" value="RAL10710.1"/>
    <property type="molecule type" value="Genomic_DNA"/>
</dbReference>
<evidence type="ECO:0000259" key="1">
    <source>
        <dbReference type="Pfam" id="PF08719"/>
    </source>
</evidence>
<proteinExistence type="predicted"/>
<dbReference type="OrthoDB" id="206452at2759"/>
<evidence type="ECO:0000313" key="3">
    <source>
        <dbReference type="Proteomes" id="UP000248961"/>
    </source>
</evidence>
<organism evidence="2 3">
    <name type="scientific">Aspergillus homomorphus (strain CBS 101889)</name>
    <dbReference type="NCBI Taxonomy" id="1450537"/>
    <lineage>
        <taxon>Eukaryota</taxon>
        <taxon>Fungi</taxon>
        <taxon>Dikarya</taxon>
        <taxon>Ascomycota</taxon>
        <taxon>Pezizomycotina</taxon>
        <taxon>Eurotiomycetes</taxon>
        <taxon>Eurotiomycetidae</taxon>
        <taxon>Eurotiales</taxon>
        <taxon>Aspergillaceae</taxon>
        <taxon>Aspergillus</taxon>
        <taxon>Aspergillus subgen. Circumdati</taxon>
    </lineage>
</organism>
<name>A0A395HSF3_ASPHC</name>
<dbReference type="Proteomes" id="UP000248961">
    <property type="component" value="Unassembled WGS sequence"/>
</dbReference>
<keyword evidence="3" id="KW-1185">Reference proteome</keyword>
<protein>
    <submittedName>
        <fullName evidence="2">DUF1768-domain-containing protein</fullName>
    </submittedName>
</protein>
<dbReference type="InterPro" id="IPR012816">
    <property type="entry name" value="NADAR"/>
</dbReference>
<dbReference type="CDD" id="cd15457">
    <property type="entry name" value="NADAR"/>
    <property type="match status" value="1"/>
</dbReference>
<dbReference type="Gene3D" id="1.10.357.40">
    <property type="entry name" value="YbiA-like"/>
    <property type="match status" value="1"/>
</dbReference>
<dbReference type="AlphaFoldDB" id="A0A395HSF3"/>
<dbReference type="STRING" id="1450537.A0A395HSF3"/>
<dbReference type="VEuPathDB" id="FungiDB:BO97DRAFT_393608"/>
<dbReference type="RefSeq" id="XP_025549864.1">
    <property type="nucleotide sequence ID" value="XM_025693936.1"/>
</dbReference>
<dbReference type="NCBIfam" id="TIGR02464">
    <property type="entry name" value="ribofla_fusion"/>
    <property type="match status" value="1"/>
</dbReference>
<dbReference type="InterPro" id="IPR037238">
    <property type="entry name" value="YbiA-like_sf"/>
</dbReference>
<sequence length="182" mass="21116">MSSSDEENTKPIYFWRLEDENAYLGQWYLASFVWQNGKNKFSYANAEQYMMHRKSLLFAGPDHPMTQRLQAGWKLHPRKLRDLGRQIPGLDETVWQAERYAIVAEGTYLKFKQNPDIAAPLLATGTGEIVEASPSDRIWGVGFGRECADLWREEWGMILLGEALMEARTRLRDEKRMVRDAD</sequence>
<dbReference type="SUPFAM" id="SSF143990">
    <property type="entry name" value="YbiA-like"/>
    <property type="match status" value="1"/>
</dbReference>
<evidence type="ECO:0000313" key="2">
    <source>
        <dbReference type="EMBL" id="RAL10710.1"/>
    </source>
</evidence>